<evidence type="ECO:0000313" key="5">
    <source>
        <dbReference type="EMBL" id="MBC2769162.1"/>
    </source>
</evidence>
<dbReference type="PANTHER" id="PTHR43537:SF20">
    <property type="entry name" value="HTH-TYPE TRANSCRIPTIONAL REPRESSOR GLAR"/>
    <property type="match status" value="1"/>
</dbReference>
<dbReference type="EMBL" id="JACJUU010000002">
    <property type="protein sequence ID" value="MBC2769162.1"/>
    <property type="molecule type" value="Genomic_DNA"/>
</dbReference>
<dbReference type="GO" id="GO:0003677">
    <property type="term" value="F:DNA binding"/>
    <property type="evidence" value="ECO:0007669"/>
    <property type="project" value="UniProtKB-KW"/>
</dbReference>
<dbReference type="InterPro" id="IPR008920">
    <property type="entry name" value="TF_FadR/GntR_C"/>
</dbReference>
<dbReference type="Gene3D" id="1.10.10.10">
    <property type="entry name" value="Winged helix-like DNA-binding domain superfamily/Winged helix DNA-binding domain"/>
    <property type="match status" value="1"/>
</dbReference>
<evidence type="ECO:0000313" key="6">
    <source>
        <dbReference type="Proteomes" id="UP000545386"/>
    </source>
</evidence>
<organism evidence="5 6">
    <name type="scientific">Pusillimonas minor</name>
    <dbReference type="NCBI Taxonomy" id="2697024"/>
    <lineage>
        <taxon>Bacteria</taxon>
        <taxon>Pseudomonadati</taxon>
        <taxon>Pseudomonadota</taxon>
        <taxon>Betaproteobacteria</taxon>
        <taxon>Burkholderiales</taxon>
        <taxon>Alcaligenaceae</taxon>
        <taxon>Pusillimonas</taxon>
    </lineage>
</organism>
<keyword evidence="3" id="KW-0804">Transcription</keyword>
<evidence type="ECO:0000256" key="3">
    <source>
        <dbReference type="ARBA" id="ARBA00023163"/>
    </source>
</evidence>
<dbReference type="SMART" id="SM00895">
    <property type="entry name" value="FCD"/>
    <property type="match status" value="1"/>
</dbReference>
<evidence type="ECO:0000259" key="4">
    <source>
        <dbReference type="PROSITE" id="PS50949"/>
    </source>
</evidence>
<dbReference type="PANTHER" id="PTHR43537">
    <property type="entry name" value="TRANSCRIPTIONAL REGULATOR, GNTR FAMILY"/>
    <property type="match status" value="1"/>
</dbReference>
<dbReference type="InterPro" id="IPR036388">
    <property type="entry name" value="WH-like_DNA-bd_sf"/>
</dbReference>
<keyword evidence="1" id="KW-0805">Transcription regulation</keyword>
<keyword evidence="2" id="KW-0238">DNA-binding</keyword>
<dbReference type="Pfam" id="PF07729">
    <property type="entry name" value="FCD"/>
    <property type="match status" value="1"/>
</dbReference>
<reference evidence="5 6" key="1">
    <citation type="submission" date="2020-08" db="EMBL/GenBank/DDBJ databases">
        <title>Paraeoetvoesia sp. YC-7-48 draft genome sequence.</title>
        <authorList>
            <person name="Yao L."/>
        </authorList>
    </citation>
    <scope>NUCLEOTIDE SEQUENCE [LARGE SCALE GENOMIC DNA]</scope>
    <source>
        <strain evidence="6">YC-7-48</strain>
    </source>
</reference>
<dbReference type="InterPro" id="IPR036390">
    <property type="entry name" value="WH_DNA-bd_sf"/>
</dbReference>
<protein>
    <submittedName>
        <fullName evidence="5">FCD domain-containing protein</fullName>
    </submittedName>
</protein>
<sequence>MNVLTELTPLDTSATEKSVTLAEQAYRAIKRDIVSGALPPGSALRLEFLKGRYQLSFSPLREALNRLQSERLVDAAALKGFRVSPLSLKEMRDSMNTRILIDCEALKRSIERGTDDWETHVVGSLHTLSLVTRRHNNGELGEAYYDQVEQRHLGLHQALISACDSRWLLEFSMTLYVQTERYRRPMLVDLYKNSAPRDVSKEHRDLVDATLSRDTHAATQLLAQHYQKTADLIEASLNSHPTPANKKG</sequence>
<dbReference type="RefSeq" id="WP_185778935.1">
    <property type="nucleotide sequence ID" value="NZ_JACJUU010000002.1"/>
</dbReference>
<dbReference type="Proteomes" id="UP000545386">
    <property type="component" value="Unassembled WGS sequence"/>
</dbReference>
<evidence type="ECO:0000256" key="2">
    <source>
        <dbReference type="ARBA" id="ARBA00023125"/>
    </source>
</evidence>
<dbReference type="AlphaFoldDB" id="A0A842HN74"/>
<dbReference type="SMART" id="SM00345">
    <property type="entry name" value="HTH_GNTR"/>
    <property type="match status" value="1"/>
</dbReference>
<dbReference type="SUPFAM" id="SSF46785">
    <property type="entry name" value="Winged helix' DNA-binding domain"/>
    <property type="match status" value="1"/>
</dbReference>
<feature type="domain" description="HTH gntR-type" evidence="4">
    <location>
        <begin position="19"/>
        <end position="86"/>
    </location>
</feature>
<dbReference type="GO" id="GO:0003700">
    <property type="term" value="F:DNA-binding transcription factor activity"/>
    <property type="evidence" value="ECO:0007669"/>
    <property type="project" value="InterPro"/>
</dbReference>
<accession>A0A842HN74</accession>
<dbReference type="SUPFAM" id="SSF48008">
    <property type="entry name" value="GntR ligand-binding domain-like"/>
    <property type="match status" value="1"/>
</dbReference>
<dbReference type="InterPro" id="IPR011711">
    <property type="entry name" value="GntR_C"/>
</dbReference>
<keyword evidence="6" id="KW-1185">Reference proteome</keyword>
<evidence type="ECO:0000256" key="1">
    <source>
        <dbReference type="ARBA" id="ARBA00023015"/>
    </source>
</evidence>
<dbReference type="PROSITE" id="PS00435">
    <property type="entry name" value="PEROXIDASE_1"/>
    <property type="match status" value="1"/>
</dbReference>
<comment type="caution">
    <text evidence="5">The sequence shown here is derived from an EMBL/GenBank/DDBJ whole genome shotgun (WGS) entry which is preliminary data.</text>
</comment>
<dbReference type="Gene3D" id="1.20.120.530">
    <property type="entry name" value="GntR ligand-binding domain-like"/>
    <property type="match status" value="1"/>
</dbReference>
<dbReference type="InterPro" id="IPR019793">
    <property type="entry name" value="Peroxidases_heam-ligand_BS"/>
</dbReference>
<proteinExistence type="predicted"/>
<dbReference type="InterPro" id="IPR000524">
    <property type="entry name" value="Tscrpt_reg_HTH_GntR"/>
</dbReference>
<name>A0A842HN74_9BURK</name>
<dbReference type="PROSITE" id="PS50949">
    <property type="entry name" value="HTH_GNTR"/>
    <property type="match status" value="1"/>
</dbReference>
<gene>
    <name evidence="5" type="ORF">GTU67_04440</name>
</gene>
<dbReference type="Pfam" id="PF00392">
    <property type="entry name" value="GntR"/>
    <property type="match status" value="1"/>
</dbReference>